<evidence type="ECO:0000256" key="1">
    <source>
        <dbReference type="SAM" id="MobiDB-lite"/>
    </source>
</evidence>
<dbReference type="Proteomes" id="UP000602442">
    <property type="component" value="Unassembled WGS sequence"/>
</dbReference>
<keyword evidence="3" id="KW-1185">Reference proteome</keyword>
<dbReference type="RefSeq" id="WP_339379621.1">
    <property type="nucleotide sequence ID" value="NZ_CAWPTA010000007.1"/>
</dbReference>
<comment type="caution">
    <text evidence="2">The sequence shown here is derived from an EMBL/GenBank/DDBJ whole genome shotgun (WGS) entry which is preliminary data.</text>
</comment>
<dbReference type="EMBL" id="JAEANY010000002">
    <property type="protein sequence ID" value="MBH5322129.1"/>
    <property type="molecule type" value="Genomic_DNA"/>
</dbReference>
<evidence type="ECO:0000313" key="2">
    <source>
        <dbReference type="EMBL" id="MBH5322129.1"/>
    </source>
</evidence>
<accession>A0ABS0N2E9</accession>
<gene>
    <name evidence="2" type="ORF">I5L03_05975</name>
</gene>
<reference evidence="2 3" key="1">
    <citation type="submission" date="2020-11" db="EMBL/GenBank/DDBJ databases">
        <title>Erythrobacter sediminis sp. nov., a marine bacterium from a tidal flat of Garorim Bay.</title>
        <authorList>
            <person name="Kim D."/>
            <person name="Yoo Y."/>
            <person name="Kim J.-J."/>
        </authorList>
    </citation>
    <scope>NUCLEOTIDE SEQUENCE [LARGE SCALE GENOMIC DNA]</scope>
    <source>
        <strain evidence="2 3">JGD-13</strain>
    </source>
</reference>
<organism evidence="2 3">
    <name type="scientific">Aurantiacibacter sediminis</name>
    <dbReference type="NCBI Taxonomy" id="2793064"/>
    <lineage>
        <taxon>Bacteria</taxon>
        <taxon>Pseudomonadati</taxon>
        <taxon>Pseudomonadota</taxon>
        <taxon>Alphaproteobacteria</taxon>
        <taxon>Sphingomonadales</taxon>
        <taxon>Erythrobacteraceae</taxon>
        <taxon>Aurantiacibacter</taxon>
    </lineage>
</organism>
<feature type="region of interest" description="Disordered" evidence="1">
    <location>
        <begin position="18"/>
        <end position="37"/>
    </location>
</feature>
<protein>
    <submittedName>
        <fullName evidence="2">Uncharacterized protein</fullName>
    </submittedName>
</protein>
<evidence type="ECO:0000313" key="3">
    <source>
        <dbReference type="Proteomes" id="UP000602442"/>
    </source>
</evidence>
<name>A0ABS0N2E9_9SPHN</name>
<sequence length="56" mass="5789">MLRIPALDIGKALGAESDLGQVQRHGTGDKEQAGRGKGGLETACLLATVEVSVRIT</sequence>
<proteinExistence type="predicted"/>